<accession>A0AAJ0HT60</accession>
<protein>
    <submittedName>
        <fullName evidence="1">Uncharacterized protein</fullName>
    </submittedName>
</protein>
<dbReference type="EMBL" id="JAUIQD010000001">
    <property type="protein sequence ID" value="KAK3362422.1"/>
    <property type="molecule type" value="Genomic_DNA"/>
</dbReference>
<gene>
    <name evidence="1" type="ORF">B0T25DRAFT_6248</name>
</gene>
<organism evidence="1 2">
    <name type="scientific">Lasiosphaeria hispida</name>
    <dbReference type="NCBI Taxonomy" id="260671"/>
    <lineage>
        <taxon>Eukaryota</taxon>
        <taxon>Fungi</taxon>
        <taxon>Dikarya</taxon>
        <taxon>Ascomycota</taxon>
        <taxon>Pezizomycotina</taxon>
        <taxon>Sordariomycetes</taxon>
        <taxon>Sordariomycetidae</taxon>
        <taxon>Sordariales</taxon>
        <taxon>Lasiosphaeriaceae</taxon>
        <taxon>Lasiosphaeria</taxon>
    </lineage>
</organism>
<evidence type="ECO:0000313" key="2">
    <source>
        <dbReference type="Proteomes" id="UP001275084"/>
    </source>
</evidence>
<reference evidence="1" key="2">
    <citation type="submission" date="2023-06" db="EMBL/GenBank/DDBJ databases">
        <authorList>
            <consortium name="Lawrence Berkeley National Laboratory"/>
            <person name="Haridas S."/>
            <person name="Hensen N."/>
            <person name="Bonometti L."/>
            <person name="Westerberg I."/>
            <person name="Brannstrom I.O."/>
            <person name="Guillou S."/>
            <person name="Cros-Aarteil S."/>
            <person name="Calhoun S."/>
            <person name="Kuo A."/>
            <person name="Mondo S."/>
            <person name="Pangilinan J."/>
            <person name="Riley R."/>
            <person name="Labutti K."/>
            <person name="Andreopoulos B."/>
            <person name="Lipzen A."/>
            <person name="Chen C."/>
            <person name="Yanf M."/>
            <person name="Daum C."/>
            <person name="Ng V."/>
            <person name="Clum A."/>
            <person name="Steindorff A."/>
            <person name="Ohm R."/>
            <person name="Martin F."/>
            <person name="Silar P."/>
            <person name="Natvig D."/>
            <person name="Lalanne C."/>
            <person name="Gautier V."/>
            <person name="Ament-Velasquez S.L."/>
            <person name="Kruys A."/>
            <person name="Hutchinson M.I."/>
            <person name="Powell A.J."/>
            <person name="Barry K."/>
            <person name="Miller A.N."/>
            <person name="Grigoriev I.V."/>
            <person name="Debuchy R."/>
            <person name="Gladieux P."/>
            <person name="Thoren M.H."/>
            <person name="Johannesson H."/>
        </authorList>
    </citation>
    <scope>NUCLEOTIDE SEQUENCE</scope>
    <source>
        <strain evidence="1">CBS 955.72</strain>
    </source>
</reference>
<comment type="caution">
    <text evidence="1">The sequence shown here is derived from an EMBL/GenBank/DDBJ whole genome shotgun (WGS) entry which is preliminary data.</text>
</comment>
<proteinExistence type="predicted"/>
<dbReference type="AlphaFoldDB" id="A0AAJ0HT60"/>
<evidence type="ECO:0000313" key="1">
    <source>
        <dbReference type="EMBL" id="KAK3362422.1"/>
    </source>
</evidence>
<sequence length="154" mass="16879">MRFKQWYFGRPWLGGGSKAWLCWQVGCWAGWLSPRAGDELADKFLLLAGPGCRAGLVRLYVARVCPVAGPGRVACRESLRALGQGTGSKGLVRAHPHELLVLQWKVKQPELNHGAVSLSYCSLAGASVAETTNRQEKLDYRVRGAVLAWSLCNE</sequence>
<reference evidence="1" key="1">
    <citation type="journal article" date="2023" name="Mol. Phylogenet. Evol.">
        <title>Genome-scale phylogeny and comparative genomics of the fungal order Sordariales.</title>
        <authorList>
            <person name="Hensen N."/>
            <person name="Bonometti L."/>
            <person name="Westerberg I."/>
            <person name="Brannstrom I.O."/>
            <person name="Guillou S."/>
            <person name="Cros-Aarteil S."/>
            <person name="Calhoun S."/>
            <person name="Haridas S."/>
            <person name="Kuo A."/>
            <person name="Mondo S."/>
            <person name="Pangilinan J."/>
            <person name="Riley R."/>
            <person name="LaButti K."/>
            <person name="Andreopoulos B."/>
            <person name="Lipzen A."/>
            <person name="Chen C."/>
            <person name="Yan M."/>
            <person name="Daum C."/>
            <person name="Ng V."/>
            <person name="Clum A."/>
            <person name="Steindorff A."/>
            <person name="Ohm R.A."/>
            <person name="Martin F."/>
            <person name="Silar P."/>
            <person name="Natvig D.O."/>
            <person name="Lalanne C."/>
            <person name="Gautier V."/>
            <person name="Ament-Velasquez S.L."/>
            <person name="Kruys A."/>
            <person name="Hutchinson M.I."/>
            <person name="Powell A.J."/>
            <person name="Barry K."/>
            <person name="Miller A.N."/>
            <person name="Grigoriev I.V."/>
            <person name="Debuchy R."/>
            <person name="Gladieux P."/>
            <person name="Hiltunen Thoren M."/>
            <person name="Johannesson H."/>
        </authorList>
    </citation>
    <scope>NUCLEOTIDE SEQUENCE</scope>
    <source>
        <strain evidence="1">CBS 955.72</strain>
    </source>
</reference>
<name>A0AAJ0HT60_9PEZI</name>
<dbReference type="Proteomes" id="UP001275084">
    <property type="component" value="Unassembled WGS sequence"/>
</dbReference>
<keyword evidence="2" id="KW-1185">Reference proteome</keyword>